<name>A0A8J2RKI7_9NEOP</name>
<keyword evidence="5 7" id="KW-0472">Membrane</keyword>
<reference evidence="8" key="1">
    <citation type="submission" date="2021-09" db="EMBL/GenBank/DDBJ databases">
        <authorList>
            <person name="Martin H S."/>
        </authorList>
    </citation>
    <scope>NUCLEOTIDE SEQUENCE</scope>
</reference>
<dbReference type="OrthoDB" id="6239677at2759"/>
<evidence type="ECO:0000256" key="1">
    <source>
        <dbReference type="ARBA" id="ARBA00004141"/>
    </source>
</evidence>
<comment type="caution">
    <text evidence="8">The sequence shown here is derived from an EMBL/GenBank/DDBJ whole genome shotgun (WGS) entry which is preliminary data.</text>
</comment>
<keyword evidence="9" id="KW-1185">Reference proteome</keyword>
<dbReference type="PANTHER" id="PTHR19282">
    <property type="entry name" value="TETRASPANIN"/>
    <property type="match status" value="1"/>
</dbReference>
<dbReference type="Proteomes" id="UP000789524">
    <property type="component" value="Unassembled WGS sequence"/>
</dbReference>
<comment type="similarity">
    <text evidence="2 7">Belongs to the tetraspanin (TM4SF) family.</text>
</comment>
<keyword evidence="3 7" id="KW-0812">Transmembrane</keyword>
<dbReference type="EMBL" id="CAKASE010000083">
    <property type="protein sequence ID" value="CAG9585785.1"/>
    <property type="molecule type" value="Genomic_DNA"/>
</dbReference>
<evidence type="ECO:0000256" key="3">
    <source>
        <dbReference type="ARBA" id="ARBA00022692"/>
    </source>
</evidence>
<accession>A0A8J2RKI7</accession>
<feature type="transmembrane region" description="Helical" evidence="7">
    <location>
        <begin position="16"/>
        <end position="37"/>
    </location>
</feature>
<dbReference type="GO" id="GO:0016020">
    <property type="term" value="C:membrane"/>
    <property type="evidence" value="ECO:0007669"/>
    <property type="project" value="UniProtKB-SubCell"/>
</dbReference>
<evidence type="ECO:0000256" key="6">
    <source>
        <dbReference type="PIRSR" id="PIRSR002419-1"/>
    </source>
</evidence>
<keyword evidence="4 7" id="KW-1133">Transmembrane helix</keyword>
<dbReference type="PIRSF" id="PIRSF002419">
    <property type="entry name" value="Tetraspanin"/>
    <property type="match status" value="1"/>
</dbReference>
<protein>
    <recommendedName>
        <fullName evidence="7">Tetraspanin</fullName>
    </recommendedName>
</protein>
<dbReference type="SUPFAM" id="SSF48652">
    <property type="entry name" value="Tetraspanin"/>
    <property type="match status" value="1"/>
</dbReference>
<organism evidence="8 9">
    <name type="scientific">Danaus chrysippus</name>
    <name type="common">African queen</name>
    <dbReference type="NCBI Taxonomy" id="151541"/>
    <lineage>
        <taxon>Eukaryota</taxon>
        <taxon>Metazoa</taxon>
        <taxon>Ecdysozoa</taxon>
        <taxon>Arthropoda</taxon>
        <taxon>Hexapoda</taxon>
        <taxon>Insecta</taxon>
        <taxon>Pterygota</taxon>
        <taxon>Neoptera</taxon>
        <taxon>Endopterygota</taxon>
        <taxon>Lepidoptera</taxon>
        <taxon>Glossata</taxon>
        <taxon>Ditrysia</taxon>
        <taxon>Papilionoidea</taxon>
        <taxon>Nymphalidae</taxon>
        <taxon>Danainae</taxon>
        <taxon>Danaini</taxon>
        <taxon>Danaina</taxon>
        <taxon>Danaus</taxon>
        <taxon>Anosia</taxon>
    </lineage>
</organism>
<evidence type="ECO:0000256" key="7">
    <source>
        <dbReference type="RuleBase" id="RU361218"/>
    </source>
</evidence>
<dbReference type="Gene3D" id="1.10.1450.10">
    <property type="entry name" value="Tetraspanin"/>
    <property type="match status" value="1"/>
</dbReference>
<evidence type="ECO:0000256" key="5">
    <source>
        <dbReference type="ARBA" id="ARBA00023136"/>
    </source>
</evidence>
<dbReference type="AlphaFoldDB" id="A0A8J2RKI7"/>
<evidence type="ECO:0000313" key="9">
    <source>
        <dbReference type="Proteomes" id="UP000789524"/>
    </source>
</evidence>
<evidence type="ECO:0000256" key="2">
    <source>
        <dbReference type="ARBA" id="ARBA00006840"/>
    </source>
</evidence>
<dbReference type="Pfam" id="PF00335">
    <property type="entry name" value="Tetraspanin"/>
    <property type="match status" value="1"/>
</dbReference>
<keyword evidence="6" id="KW-1015">Disulfide bond</keyword>
<feature type="transmembrane region" description="Helical" evidence="7">
    <location>
        <begin position="58"/>
        <end position="79"/>
    </location>
</feature>
<evidence type="ECO:0000313" key="8">
    <source>
        <dbReference type="EMBL" id="CAG9585785.1"/>
    </source>
</evidence>
<evidence type="ECO:0000256" key="4">
    <source>
        <dbReference type="ARBA" id="ARBA00022989"/>
    </source>
</evidence>
<dbReference type="CDD" id="cd03127">
    <property type="entry name" value="tetraspanin_LEL"/>
    <property type="match status" value="1"/>
</dbReference>
<dbReference type="InterPro" id="IPR000301">
    <property type="entry name" value="Tetraspanin_animals"/>
</dbReference>
<feature type="transmembrane region" description="Helical" evidence="7">
    <location>
        <begin position="215"/>
        <end position="238"/>
    </location>
</feature>
<feature type="transmembrane region" description="Helical" evidence="7">
    <location>
        <begin position="85"/>
        <end position="107"/>
    </location>
</feature>
<proteinExistence type="inferred from homology"/>
<gene>
    <name evidence="8" type="ORF">DCHRY22_LOCUS16127</name>
</gene>
<comment type="subcellular location">
    <subcellularLocation>
        <location evidence="1 7">Membrane</location>
        <topology evidence="1 7">Multi-pass membrane protein</topology>
    </subcellularLocation>
</comment>
<dbReference type="InterPro" id="IPR018499">
    <property type="entry name" value="Tetraspanin/Peripherin"/>
</dbReference>
<sequence>MLVNFAQISKSCARSLLIVLNGCCILLALCTLIFAVVDTKIVKQYGEERASGTFVGDIIISVACLLLISVSALGSIGAVKGNIKVLYIYIGLLMILVVVEMLIAIYVSVERYSLEFRVSDWLREDFFRNTTDEDVIHLKLWDDLQMTYECCGLNGPEDYAAIQHHIRLSCCPRAYRARTPYAQQQLYKTCIETASYYTEGCEDEIRNILRSDADWLVGVAVTSFWFEAAGMLLAMWVANNARDAVHVYKGAPRF</sequence>
<dbReference type="InterPro" id="IPR008952">
    <property type="entry name" value="Tetraspanin_EC2_sf"/>
</dbReference>
<feature type="disulfide bond" evidence="6">
    <location>
        <begin position="151"/>
        <end position="171"/>
    </location>
</feature>